<dbReference type="Proteomes" id="UP000306319">
    <property type="component" value="Unassembled WGS sequence"/>
</dbReference>
<comment type="caution">
    <text evidence="1">The sequence shown here is derived from an EMBL/GenBank/DDBJ whole genome shotgun (WGS) entry which is preliminary data.</text>
</comment>
<keyword evidence="2" id="KW-1185">Reference proteome</keyword>
<name>A0AC61RDF0_9BACT</name>
<reference evidence="1" key="1">
    <citation type="submission" date="2019-04" db="EMBL/GenBank/DDBJ databases">
        <title>Microbes associate with the intestines of laboratory mice.</title>
        <authorList>
            <person name="Navarre W."/>
            <person name="Wong E."/>
            <person name="Huang K."/>
            <person name="Tropini C."/>
            <person name="Ng K."/>
            <person name="Yu B."/>
        </authorList>
    </citation>
    <scope>NUCLEOTIDE SEQUENCE</scope>
    <source>
        <strain evidence="1">NM04_E33</strain>
    </source>
</reference>
<proteinExistence type="predicted"/>
<sequence length="120" mass="13554">MKTKITDEIKELLSQSVNWAKLEVEYFKLTAAEKIIILLSTLIVGGICMVLLLPLFMMLLMALAGVFKLFLSPPLAYLAVSGIVAIMILLIFIFRKQLVITPVAKFITRLFLEKDHQKKS</sequence>
<protein>
    <submittedName>
        <fullName evidence="1">Uncharacterized protein</fullName>
    </submittedName>
</protein>
<evidence type="ECO:0000313" key="1">
    <source>
        <dbReference type="EMBL" id="TGY76877.1"/>
    </source>
</evidence>
<organism evidence="1 2">
    <name type="scientific">Lepagella muris</name>
    <dbReference type="NCBI Taxonomy" id="3032870"/>
    <lineage>
        <taxon>Bacteria</taxon>
        <taxon>Pseudomonadati</taxon>
        <taxon>Bacteroidota</taxon>
        <taxon>Bacteroidia</taxon>
        <taxon>Bacteroidales</taxon>
        <taxon>Muribaculaceae</taxon>
        <taxon>Lepagella</taxon>
    </lineage>
</organism>
<evidence type="ECO:0000313" key="2">
    <source>
        <dbReference type="Proteomes" id="UP000306319"/>
    </source>
</evidence>
<dbReference type="EMBL" id="SRYB01000034">
    <property type="protein sequence ID" value="TGY76877.1"/>
    <property type="molecule type" value="Genomic_DNA"/>
</dbReference>
<accession>A0AC61RDF0</accession>
<gene>
    <name evidence="1" type="ORF">E5331_16885</name>
</gene>